<dbReference type="EC" id="2.1.1.176" evidence="3"/>
<dbReference type="SUPFAM" id="SSF48013">
    <property type="entry name" value="NusB-like"/>
    <property type="match status" value="1"/>
</dbReference>
<evidence type="ECO:0000259" key="14">
    <source>
        <dbReference type="PROSITE" id="PS51686"/>
    </source>
</evidence>
<dbReference type="InterPro" id="IPR006027">
    <property type="entry name" value="NusB_RsmB_TIM44"/>
</dbReference>
<feature type="binding site" evidence="13">
    <location>
        <begin position="260"/>
        <end position="266"/>
    </location>
    <ligand>
        <name>S-adenosyl-L-methionine</name>
        <dbReference type="ChEBI" id="CHEBI:59789"/>
    </ligand>
</feature>
<evidence type="ECO:0000256" key="9">
    <source>
        <dbReference type="ARBA" id="ARBA00022884"/>
    </source>
</evidence>
<dbReference type="Proteomes" id="UP001060414">
    <property type="component" value="Chromosome"/>
</dbReference>
<dbReference type="PANTHER" id="PTHR22807">
    <property type="entry name" value="NOP2 YEAST -RELATED NOL1/NOP2/FMU SUN DOMAIN-CONTAINING"/>
    <property type="match status" value="1"/>
</dbReference>
<dbReference type="NCBIfam" id="NF011494">
    <property type="entry name" value="PRK14902.1"/>
    <property type="match status" value="1"/>
</dbReference>
<evidence type="ECO:0000256" key="7">
    <source>
        <dbReference type="ARBA" id="ARBA00022679"/>
    </source>
</evidence>
<keyword evidence="6 13" id="KW-0489">Methyltransferase</keyword>
<dbReference type="InterPro" id="IPR035926">
    <property type="entry name" value="NusB-like_sf"/>
</dbReference>
<keyword evidence="4" id="KW-0963">Cytoplasm</keyword>
<feature type="domain" description="SAM-dependent MTase RsmB/NOP-type" evidence="14">
    <location>
        <begin position="171"/>
        <end position="448"/>
    </location>
</feature>
<dbReference type="Pfam" id="PF01029">
    <property type="entry name" value="NusB"/>
    <property type="match status" value="1"/>
</dbReference>
<gene>
    <name evidence="15" type="primary">rsmB</name>
    <name evidence="15" type="ORF">L9S41_11565</name>
</gene>
<dbReference type="NCBIfam" id="TIGR00563">
    <property type="entry name" value="rsmB"/>
    <property type="match status" value="1"/>
</dbReference>
<reference evidence="15" key="1">
    <citation type="journal article" date="2022" name="Environ. Microbiol.">
        <title>Geoalkalibacter halelectricus SAP #1 sp. nov. possessing extracellular electron transfer and mineral#reducing capabilities from a haloalkaline environment.</title>
        <authorList>
            <person name="Yadav S."/>
            <person name="Singh R."/>
            <person name="Sundharam S.S."/>
            <person name="Chaudhary S."/>
            <person name="Krishnamurthi S."/>
            <person name="Patil S.A."/>
        </authorList>
    </citation>
    <scope>NUCLEOTIDE SEQUENCE</scope>
    <source>
        <strain evidence="15">SAP-1</strain>
    </source>
</reference>
<evidence type="ECO:0000256" key="3">
    <source>
        <dbReference type="ARBA" id="ARBA00012140"/>
    </source>
</evidence>
<dbReference type="InterPro" id="IPR029063">
    <property type="entry name" value="SAM-dependent_MTases_sf"/>
</dbReference>
<dbReference type="InterPro" id="IPR001678">
    <property type="entry name" value="MeTrfase_RsmB-F_NOP2_dom"/>
</dbReference>
<dbReference type="EMBL" id="CP092109">
    <property type="protein sequence ID" value="UWZ78327.1"/>
    <property type="molecule type" value="Genomic_DNA"/>
</dbReference>
<dbReference type="Gene3D" id="1.10.940.10">
    <property type="entry name" value="NusB-like"/>
    <property type="match status" value="1"/>
</dbReference>
<evidence type="ECO:0000313" key="16">
    <source>
        <dbReference type="Proteomes" id="UP001060414"/>
    </source>
</evidence>
<dbReference type="Gene3D" id="3.30.70.1170">
    <property type="entry name" value="Sun protein, domain 3"/>
    <property type="match status" value="1"/>
</dbReference>
<evidence type="ECO:0000256" key="2">
    <source>
        <dbReference type="ARBA" id="ARBA00004496"/>
    </source>
</evidence>
<comment type="function">
    <text evidence="1">Specifically methylates the cytosine at position 967 (m5C967) of 16S rRNA.</text>
</comment>
<dbReference type="Pfam" id="PF01189">
    <property type="entry name" value="Methyltr_RsmB-F"/>
    <property type="match status" value="1"/>
</dbReference>
<dbReference type="PRINTS" id="PR02008">
    <property type="entry name" value="RCMTFAMILY"/>
</dbReference>
<dbReference type="Pfam" id="PF22458">
    <property type="entry name" value="RsmF-B_ferredox"/>
    <property type="match status" value="1"/>
</dbReference>
<dbReference type="RefSeq" id="WP_260746676.1">
    <property type="nucleotide sequence ID" value="NZ_CP092109.1"/>
</dbReference>
<evidence type="ECO:0000256" key="6">
    <source>
        <dbReference type="ARBA" id="ARBA00022603"/>
    </source>
</evidence>
<evidence type="ECO:0000256" key="11">
    <source>
        <dbReference type="ARBA" id="ARBA00031088"/>
    </source>
</evidence>
<dbReference type="Gene3D" id="3.40.50.150">
    <property type="entry name" value="Vaccinia Virus protein VP39"/>
    <property type="match status" value="1"/>
</dbReference>
<evidence type="ECO:0000313" key="15">
    <source>
        <dbReference type="EMBL" id="UWZ78327.1"/>
    </source>
</evidence>
<comment type="similarity">
    <text evidence="13">Belongs to the class I-like SAM-binding methyltransferase superfamily. RsmB/NOP family.</text>
</comment>
<name>A0ABY5ZGR6_9BACT</name>
<keyword evidence="7 13" id="KW-0808">Transferase</keyword>
<dbReference type="InterPro" id="IPR049560">
    <property type="entry name" value="MeTrfase_RsmB-F_NOP2_cat"/>
</dbReference>
<keyword evidence="5" id="KW-0698">rRNA processing</keyword>
<evidence type="ECO:0000256" key="10">
    <source>
        <dbReference type="ARBA" id="ARBA00030399"/>
    </source>
</evidence>
<evidence type="ECO:0000256" key="13">
    <source>
        <dbReference type="PROSITE-ProRule" id="PRU01023"/>
    </source>
</evidence>
<dbReference type="PROSITE" id="PS51686">
    <property type="entry name" value="SAM_MT_RSMB_NOP"/>
    <property type="match status" value="1"/>
</dbReference>
<dbReference type="SUPFAM" id="SSF53335">
    <property type="entry name" value="S-adenosyl-L-methionine-dependent methyltransferases"/>
    <property type="match status" value="1"/>
</dbReference>
<evidence type="ECO:0000256" key="1">
    <source>
        <dbReference type="ARBA" id="ARBA00002724"/>
    </source>
</evidence>
<evidence type="ECO:0000256" key="4">
    <source>
        <dbReference type="ARBA" id="ARBA00022490"/>
    </source>
</evidence>
<accession>A0ABY5ZGR6</accession>
<organism evidence="15 16">
    <name type="scientific">Geoalkalibacter halelectricus</name>
    <dbReference type="NCBI Taxonomy" id="2847045"/>
    <lineage>
        <taxon>Bacteria</taxon>
        <taxon>Pseudomonadati</taxon>
        <taxon>Thermodesulfobacteriota</taxon>
        <taxon>Desulfuromonadia</taxon>
        <taxon>Desulfuromonadales</taxon>
        <taxon>Geoalkalibacteraceae</taxon>
        <taxon>Geoalkalibacter</taxon>
    </lineage>
</organism>
<feature type="binding site" evidence="13">
    <location>
        <position position="330"/>
    </location>
    <ligand>
        <name>S-adenosyl-L-methionine</name>
        <dbReference type="ChEBI" id="CHEBI:59789"/>
    </ligand>
</feature>
<keyword evidence="9 13" id="KW-0694">RNA-binding</keyword>
<evidence type="ECO:0000256" key="5">
    <source>
        <dbReference type="ARBA" id="ARBA00022552"/>
    </source>
</evidence>
<protein>
    <recommendedName>
        <fullName evidence="3">16S rRNA (cytosine(967)-C(5))-methyltransferase</fullName>
        <ecNumber evidence="3">2.1.1.176</ecNumber>
    </recommendedName>
    <alternativeName>
        <fullName evidence="10">16S rRNA m5C967 methyltransferase</fullName>
    </alternativeName>
    <alternativeName>
        <fullName evidence="11">rRNA (cytosine-C(5)-)-methyltransferase RsmB</fullName>
    </alternativeName>
</protein>
<dbReference type="GO" id="GO:0008168">
    <property type="term" value="F:methyltransferase activity"/>
    <property type="evidence" value="ECO:0007669"/>
    <property type="project" value="UniProtKB-KW"/>
</dbReference>
<comment type="subcellular location">
    <subcellularLocation>
        <location evidence="2">Cytoplasm</location>
    </subcellularLocation>
</comment>
<comment type="catalytic activity">
    <reaction evidence="12">
        <text>cytidine(967) in 16S rRNA + S-adenosyl-L-methionine = 5-methylcytidine(967) in 16S rRNA + S-adenosyl-L-homocysteine + H(+)</text>
        <dbReference type="Rhea" id="RHEA:42748"/>
        <dbReference type="Rhea" id="RHEA-COMP:10219"/>
        <dbReference type="Rhea" id="RHEA-COMP:10220"/>
        <dbReference type="ChEBI" id="CHEBI:15378"/>
        <dbReference type="ChEBI" id="CHEBI:57856"/>
        <dbReference type="ChEBI" id="CHEBI:59789"/>
        <dbReference type="ChEBI" id="CHEBI:74483"/>
        <dbReference type="ChEBI" id="CHEBI:82748"/>
        <dbReference type="EC" id="2.1.1.176"/>
    </reaction>
</comment>
<feature type="binding site" evidence="13">
    <location>
        <position position="311"/>
    </location>
    <ligand>
        <name>S-adenosyl-L-methionine</name>
        <dbReference type="ChEBI" id="CHEBI:59789"/>
    </ligand>
</feature>
<dbReference type="PANTHER" id="PTHR22807:SF53">
    <property type="entry name" value="RIBOSOMAL RNA SMALL SUBUNIT METHYLTRANSFERASE B-RELATED"/>
    <property type="match status" value="1"/>
</dbReference>
<keyword evidence="16" id="KW-1185">Reference proteome</keyword>
<feature type="active site" description="Nucleophile" evidence="13">
    <location>
        <position position="383"/>
    </location>
</feature>
<dbReference type="InterPro" id="IPR004573">
    <property type="entry name" value="rRNA_ssu_MeTfrase_B"/>
</dbReference>
<dbReference type="InterPro" id="IPR054728">
    <property type="entry name" value="RsmB-like_ferredoxin"/>
</dbReference>
<evidence type="ECO:0000256" key="8">
    <source>
        <dbReference type="ARBA" id="ARBA00022691"/>
    </source>
</evidence>
<dbReference type="InterPro" id="IPR023267">
    <property type="entry name" value="RCMT"/>
</dbReference>
<evidence type="ECO:0000256" key="12">
    <source>
        <dbReference type="ARBA" id="ARBA00047283"/>
    </source>
</evidence>
<sequence length="448" mass="49328">MTSPRHAAFDILRQVEDGAFADLALDSALRRLKLNDPRDRALLTELVYGVLRRRGRLDFALSLCCRQPLAKLEPAVLRLLRLGAHQLLHLERIPAHAVLNETVNLARHLGLERATGLINGVLRRLAREQHDLAWPDAATAPRAHLEQALSLPGWLAGYLLDQFGREEACRLAQALLEPAPFTLRANRLKTTRAELLESLAATGHEARATRYAEDGLILEKRGPAALPGDAEGLYQVQDQASQLIAPLLGARASESILDACAAPGGKTTHLAALADNRAKILALDLHPQRVDLINQGAARLGCAGIQARAWDMGHTPDFVPPGSLDRILVDAPCSGLGVLRRNPEIRWRRQHQDLCALAALQSAILAAAAPLLRPGGALLYAVCTFTREETEEVIAAFLEKHPDFVREDLREQAPASWQELFDEHGALRTLPHRHDGMDAFWAVRMRKR</sequence>
<keyword evidence="8 13" id="KW-0949">S-adenosyl-L-methionine</keyword>
<dbReference type="GO" id="GO:0032259">
    <property type="term" value="P:methylation"/>
    <property type="evidence" value="ECO:0007669"/>
    <property type="project" value="UniProtKB-KW"/>
</dbReference>
<feature type="binding site" evidence="13">
    <location>
        <position position="284"/>
    </location>
    <ligand>
        <name>S-adenosyl-L-methionine</name>
        <dbReference type="ChEBI" id="CHEBI:59789"/>
    </ligand>
</feature>
<proteinExistence type="inferred from homology"/>